<evidence type="ECO:0000256" key="1">
    <source>
        <dbReference type="ARBA" id="ARBA00004389"/>
    </source>
</evidence>
<keyword evidence="3" id="KW-0853">WD repeat</keyword>
<dbReference type="SUPFAM" id="SSF50978">
    <property type="entry name" value="WD40 repeat-like"/>
    <property type="match status" value="1"/>
</dbReference>
<keyword evidence="9 11" id="KW-1133">Transmembrane helix</keyword>
<reference evidence="12 13" key="1">
    <citation type="submission" date="2024-04" db="EMBL/GenBank/DDBJ databases">
        <title>Symmetric and asymmetric DNA N6-adenine methylation regulates different biological responses in Mucorales.</title>
        <authorList>
            <consortium name="Lawrence Berkeley National Laboratory"/>
            <person name="Lax C."/>
            <person name="Mondo S.J."/>
            <person name="Osorio-Concepcion M."/>
            <person name="Muszewska A."/>
            <person name="Corrochano-Luque M."/>
            <person name="Gutierrez G."/>
            <person name="Riley R."/>
            <person name="Lipzen A."/>
            <person name="Guo J."/>
            <person name="Hundley H."/>
            <person name="Amirebrahimi M."/>
            <person name="Ng V."/>
            <person name="Lorenzo-Gutierrez D."/>
            <person name="Binder U."/>
            <person name="Yang J."/>
            <person name="Song Y."/>
            <person name="Canovas D."/>
            <person name="Navarro E."/>
            <person name="Freitag M."/>
            <person name="Gabaldon T."/>
            <person name="Grigoriev I.V."/>
            <person name="Corrochano L.M."/>
            <person name="Nicolas F.E."/>
            <person name="Garre V."/>
        </authorList>
    </citation>
    <scope>NUCLEOTIDE SEQUENCE [LARGE SCALE GENOMIC DNA]</scope>
    <source>
        <strain evidence="12 13">L51</strain>
    </source>
</reference>
<keyword evidence="4 11" id="KW-0812">Transmembrane</keyword>
<accession>A0ABR3AWG8</accession>
<dbReference type="InterPro" id="IPR045260">
    <property type="entry name" value="Sec12-like"/>
</dbReference>
<comment type="subcellular location">
    <subcellularLocation>
        <location evidence="1">Endoplasmic reticulum membrane</location>
        <topology evidence="1">Single-pass membrane protein</topology>
    </subcellularLocation>
</comment>
<dbReference type="Proteomes" id="UP001448207">
    <property type="component" value="Unassembled WGS sequence"/>
</dbReference>
<dbReference type="Gene3D" id="2.130.10.10">
    <property type="entry name" value="YVTN repeat-like/Quinoprotein amine dehydrogenase"/>
    <property type="match status" value="1"/>
</dbReference>
<evidence type="ECO:0000256" key="5">
    <source>
        <dbReference type="ARBA" id="ARBA00022737"/>
    </source>
</evidence>
<keyword evidence="2" id="KW-0813">Transport</keyword>
<organism evidence="12 13">
    <name type="scientific">Phycomyces blakesleeanus</name>
    <dbReference type="NCBI Taxonomy" id="4837"/>
    <lineage>
        <taxon>Eukaryota</taxon>
        <taxon>Fungi</taxon>
        <taxon>Fungi incertae sedis</taxon>
        <taxon>Mucoromycota</taxon>
        <taxon>Mucoromycotina</taxon>
        <taxon>Mucoromycetes</taxon>
        <taxon>Mucorales</taxon>
        <taxon>Phycomycetaceae</taxon>
        <taxon>Phycomyces</taxon>
    </lineage>
</organism>
<dbReference type="Pfam" id="PF00400">
    <property type="entry name" value="WD40"/>
    <property type="match status" value="2"/>
</dbReference>
<keyword evidence="7" id="KW-0931">ER-Golgi transport</keyword>
<keyword evidence="10 11" id="KW-0472">Membrane</keyword>
<feature type="transmembrane region" description="Helical" evidence="11">
    <location>
        <begin position="356"/>
        <end position="375"/>
    </location>
</feature>
<evidence type="ECO:0000256" key="7">
    <source>
        <dbReference type="ARBA" id="ARBA00022892"/>
    </source>
</evidence>
<evidence type="ECO:0000256" key="9">
    <source>
        <dbReference type="ARBA" id="ARBA00022989"/>
    </source>
</evidence>
<sequence length="376" mass="41129">MGRFKPTTFTHDFEFPVHGIAFTEDDRILATGGDGINTMGTSNKLMLLSVDEKNKALVEQVLLSLSPEDACPMSIACHPKMDIVAVGVNKSIDKGENTNCQLFKLEESRIVATEAVCTNTNKSADEYQKVTRFSPRGNYLVSGSTDGKISVLRVPGLSLAFPTLRFNSLHDADIDEAEEYVAVATTSAVLILSMRDGSIVQAIDSPQFNGIQCEFRACRFSGTSPSNKTLYAIVNPIARGKGFVCAWKMRPSDHRFSVTKVQAESVSRTSITNFTINDQGNLLAYTSSDFTTGIVDAKTLRPIVRIRPSHGSAITSLCFNRSGRLLASASTDRSCRVVVIPDNINLGFDYRTPLEVVLCMVMFALFMHILVQMAAQ</sequence>
<dbReference type="InterPro" id="IPR001680">
    <property type="entry name" value="WD40_rpt"/>
</dbReference>
<evidence type="ECO:0000256" key="2">
    <source>
        <dbReference type="ARBA" id="ARBA00022448"/>
    </source>
</evidence>
<evidence type="ECO:0000256" key="6">
    <source>
        <dbReference type="ARBA" id="ARBA00022824"/>
    </source>
</evidence>
<evidence type="ECO:0000313" key="13">
    <source>
        <dbReference type="Proteomes" id="UP001448207"/>
    </source>
</evidence>
<dbReference type="InterPro" id="IPR036322">
    <property type="entry name" value="WD40_repeat_dom_sf"/>
</dbReference>
<evidence type="ECO:0000256" key="8">
    <source>
        <dbReference type="ARBA" id="ARBA00022927"/>
    </source>
</evidence>
<evidence type="ECO:0000256" key="4">
    <source>
        <dbReference type="ARBA" id="ARBA00022692"/>
    </source>
</evidence>
<name>A0ABR3AWG8_PHYBL</name>
<evidence type="ECO:0000256" key="11">
    <source>
        <dbReference type="SAM" id="Phobius"/>
    </source>
</evidence>
<protein>
    <submittedName>
        <fullName evidence="12">WD40-repeat-containing domain protein</fullName>
    </submittedName>
</protein>
<evidence type="ECO:0000313" key="12">
    <source>
        <dbReference type="EMBL" id="KAL0082535.1"/>
    </source>
</evidence>
<keyword evidence="6" id="KW-0256">Endoplasmic reticulum</keyword>
<proteinExistence type="predicted"/>
<dbReference type="SMART" id="SM00320">
    <property type="entry name" value="WD40"/>
    <property type="match status" value="4"/>
</dbReference>
<keyword evidence="13" id="KW-1185">Reference proteome</keyword>
<dbReference type="PANTHER" id="PTHR23284:SF0">
    <property type="entry name" value="PROLACTIN REGULATORY ELEMENT-BINDING PROTEIN"/>
    <property type="match status" value="1"/>
</dbReference>
<keyword evidence="5" id="KW-0677">Repeat</keyword>
<dbReference type="InterPro" id="IPR015943">
    <property type="entry name" value="WD40/YVTN_repeat-like_dom_sf"/>
</dbReference>
<dbReference type="EMBL" id="JBCLYO010000015">
    <property type="protein sequence ID" value="KAL0082535.1"/>
    <property type="molecule type" value="Genomic_DNA"/>
</dbReference>
<evidence type="ECO:0000256" key="3">
    <source>
        <dbReference type="ARBA" id="ARBA00022574"/>
    </source>
</evidence>
<comment type="caution">
    <text evidence="12">The sequence shown here is derived from an EMBL/GenBank/DDBJ whole genome shotgun (WGS) entry which is preliminary data.</text>
</comment>
<keyword evidence="8" id="KW-0653">Protein transport</keyword>
<evidence type="ECO:0000256" key="10">
    <source>
        <dbReference type="ARBA" id="ARBA00023136"/>
    </source>
</evidence>
<dbReference type="PANTHER" id="PTHR23284">
    <property type="entry name" value="PROLACTIN REGULATORY ELEMENT BINDING PROTEIN"/>
    <property type="match status" value="1"/>
</dbReference>
<gene>
    <name evidence="12" type="ORF">J3Q64DRAFT_1751947</name>
</gene>